<dbReference type="Proteomes" id="UP000320475">
    <property type="component" value="Unassembled WGS sequence"/>
</dbReference>
<name>A0A507DKW8_9FUNG</name>
<proteinExistence type="predicted"/>
<organism evidence="3 4">
    <name type="scientific">Synchytrium endobioticum</name>
    <dbReference type="NCBI Taxonomy" id="286115"/>
    <lineage>
        <taxon>Eukaryota</taxon>
        <taxon>Fungi</taxon>
        <taxon>Fungi incertae sedis</taxon>
        <taxon>Chytridiomycota</taxon>
        <taxon>Chytridiomycota incertae sedis</taxon>
        <taxon>Chytridiomycetes</taxon>
        <taxon>Synchytriales</taxon>
        <taxon>Synchytriaceae</taxon>
        <taxon>Synchytrium</taxon>
    </lineage>
</organism>
<dbReference type="OrthoDB" id="2110416at2759"/>
<dbReference type="Proteomes" id="UP000317494">
    <property type="component" value="Unassembled WGS sequence"/>
</dbReference>
<dbReference type="AlphaFoldDB" id="A0A507DKW8"/>
<evidence type="ECO:0000313" key="4">
    <source>
        <dbReference type="Proteomes" id="UP000317494"/>
    </source>
</evidence>
<gene>
    <name evidence="2" type="ORF">SeLEV6574_g02918</name>
    <name evidence="3" type="ORF">SeMB42_g01802</name>
</gene>
<feature type="transmembrane region" description="Helical" evidence="1">
    <location>
        <begin position="414"/>
        <end position="435"/>
    </location>
</feature>
<reference evidence="4 5" key="1">
    <citation type="journal article" date="2019" name="Sci. Rep.">
        <title>Comparative genomics of chytrid fungi reveal insights into the obligate biotrophic and pathogenic lifestyle of Synchytrium endobioticum.</title>
        <authorList>
            <person name="van de Vossenberg B.T.L.H."/>
            <person name="Warris S."/>
            <person name="Nguyen H.D.T."/>
            <person name="van Gent-Pelzer M.P.E."/>
            <person name="Joly D.L."/>
            <person name="van de Geest H.C."/>
            <person name="Bonants P.J.M."/>
            <person name="Smith D.S."/>
            <person name="Levesque C.A."/>
            <person name="van der Lee T.A.J."/>
        </authorList>
    </citation>
    <scope>NUCLEOTIDE SEQUENCE [LARGE SCALE GENOMIC DNA]</scope>
    <source>
        <strain evidence="2 5">LEV6574</strain>
        <strain evidence="3 4">MB42</strain>
    </source>
</reference>
<evidence type="ECO:0000313" key="2">
    <source>
        <dbReference type="EMBL" id="TPX46954.1"/>
    </source>
</evidence>
<dbReference type="VEuPathDB" id="FungiDB:SeMB42_g01802"/>
<keyword evidence="1" id="KW-0472">Membrane</keyword>
<evidence type="ECO:0008006" key="6">
    <source>
        <dbReference type="Google" id="ProtNLM"/>
    </source>
</evidence>
<keyword evidence="1" id="KW-1133">Transmembrane helix</keyword>
<dbReference type="EMBL" id="QEAM01000089">
    <property type="protein sequence ID" value="TPX46954.1"/>
    <property type="molecule type" value="Genomic_DNA"/>
</dbReference>
<feature type="transmembrane region" description="Helical" evidence="1">
    <location>
        <begin position="35"/>
        <end position="59"/>
    </location>
</feature>
<sequence>MTTNQLESALSDGAGAASISTSASRPLGFQIRIPLWSILLGWTILFAGGLSLSIGLIMADASSTSLVEVSDQLRKYSMDEATAAINSSLLSMESVLIAVSEDYQLLSFVNSDPDIGATGLTSLDLFSAQAMQLAGKFKSACSSIKVCHVVGVWIADNAILSYTSGNPAFFTVQDQSTLAAGNYSNRYTVVLDVNATATLDSSTFMDRNVITTFNSSNAFATLGLFDYLTSLFWAELITGSSNFGYNRTYLSYDHHILAMRPIFYNLPYGLASNQHYQAVARASMSISSLEEFMQDLNATDNGILFAIDPTWYMISASRLNISVVNYGRTRWLCSANPNQLVADSCTFLNTTYAGNMTAIPAEGLQITFQSAGSGTVFLDVRWIKRTNLDWLVISAIPRSDIYAAVDSANMHVTIAAVILSVVGLVLSFALAIAVTRPLKTLQRMMMEARSLRFQEIRDEDYLNKRSILAELASMEDTFHHMLKKFAEGIQANRSLVPRKSPSANQHSSMGGTHVGASGCRTAVAASMGQLHVSAADAPNSNLSDRKSLNALALGAIRE</sequence>
<evidence type="ECO:0000313" key="3">
    <source>
        <dbReference type="EMBL" id="TPX51895.1"/>
    </source>
</evidence>
<dbReference type="Gene3D" id="6.10.340.10">
    <property type="match status" value="1"/>
</dbReference>
<evidence type="ECO:0000313" key="5">
    <source>
        <dbReference type="Proteomes" id="UP000320475"/>
    </source>
</evidence>
<evidence type="ECO:0000256" key="1">
    <source>
        <dbReference type="SAM" id="Phobius"/>
    </source>
</evidence>
<keyword evidence="1" id="KW-0812">Transmembrane</keyword>
<accession>A0A507DKW8</accession>
<protein>
    <recommendedName>
        <fullName evidence="6">HAMP domain-containing protein</fullName>
    </recommendedName>
</protein>
<comment type="caution">
    <text evidence="3">The sequence shown here is derived from an EMBL/GenBank/DDBJ whole genome shotgun (WGS) entry which is preliminary data.</text>
</comment>
<keyword evidence="4" id="KW-1185">Reference proteome</keyword>
<dbReference type="EMBL" id="QEAN01000049">
    <property type="protein sequence ID" value="TPX51895.1"/>
    <property type="molecule type" value="Genomic_DNA"/>
</dbReference>